<protein>
    <submittedName>
        <fullName evidence="9">Stp_1 protein</fullName>
    </submittedName>
</protein>
<dbReference type="InterPro" id="IPR004638">
    <property type="entry name" value="EmrB-like"/>
</dbReference>
<evidence type="ECO:0000256" key="7">
    <source>
        <dbReference type="SAM" id="Phobius"/>
    </source>
</evidence>
<keyword evidence="2" id="KW-0813">Transport</keyword>
<evidence type="ECO:0000256" key="5">
    <source>
        <dbReference type="ARBA" id="ARBA00022989"/>
    </source>
</evidence>
<dbReference type="InterPro" id="IPR011701">
    <property type="entry name" value="MFS"/>
</dbReference>
<dbReference type="SUPFAM" id="SSF103473">
    <property type="entry name" value="MFS general substrate transporter"/>
    <property type="match status" value="1"/>
</dbReference>
<gene>
    <name evidence="9" type="primary">stp_1</name>
    <name evidence="9" type="ORF">QX99_00203</name>
</gene>
<dbReference type="Pfam" id="PF07690">
    <property type="entry name" value="MFS_1"/>
    <property type="match status" value="1"/>
</dbReference>
<dbReference type="Proteomes" id="UP000032287">
    <property type="component" value="Unassembled WGS sequence"/>
</dbReference>
<dbReference type="PANTHER" id="PTHR42718">
    <property type="entry name" value="MAJOR FACILITATOR SUPERFAMILY MULTIDRUG TRANSPORTER MFSC"/>
    <property type="match status" value="1"/>
</dbReference>
<keyword evidence="10" id="KW-1185">Reference proteome</keyword>
<evidence type="ECO:0000256" key="2">
    <source>
        <dbReference type="ARBA" id="ARBA00022448"/>
    </source>
</evidence>
<feature type="transmembrane region" description="Helical" evidence="7">
    <location>
        <begin position="233"/>
        <end position="254"/>
    </location>
</feature>
<dbReference type="GO" id="GO:0005886">
    <property type="term" value="C:plasma membrane"/>
    <property type="evidence" value="ECO:0007669"/>
    <property type="project" value="UniProtKB-SubCell"/>
</dbReference>
<dbReference type="InterPro" id="IPR020846">
    <property type="entry name" value="MFS_dom"/>
</dbReference>
<proteinExistence type="predicted"/>
<feature type="transmembrane region" description="Helical" evidence="7">
    <location>
        <begin position="108"/>
        <end position="128"/>
    </location>
</feature>
<feature type="transmembrane region" description="Helical" evidence="7">
    <location>
        <begin position="12"/>
        <end position="36"/>
    </location>
</feature>
<keyword evidence="4 7" id="KW-0812">Transmembrane</keyword>
<feature type="transmembrane region" description="Helical" evidence="7">
    <location>
        <begin position="266"/>
        <end position="286"/>
    </location>
</feature>
<reference evidence="9 10" key="1">
    <citation type="journal article" date="2015" name="Microbiology (Mosc.)">
        <title>Genomics of the Weissella cibaria species with an examination of its metabolic traits.</title>
        <authorList>
            <person name="Lynch K.M."/>
            <person name="Lucid A."/>
            <person name="Arendt E.K."/>
            <person name="Sleator R.D."/>
            <person name="Lucey B."/>
            <person name="Coffey A."/>
        </authorList>
    </citation>
    <scope>NUCLEOTIDE SEQUENCE [LARGE SCALE GENOMIC DNA]</scope>
    <source>
        <strain evidence="9 10">MG1</strain>
    </source>
</reference>
<dbReference type="GO" id="GO:0022857">
    <property type="term" value="F:transmembrane transporter activity"/>
    <property type="evidence" value="ECO:0007669"/>
    <property type="project" value="InterPro"/>
</dbReference>
<dbReference type="NCBIfam" id="TIGR00711">
    <property type="entry name" value="efflux_EmrB"/>
    <property type="match status" value="1"/>
</dbReference>
<evidence type="ECO:0000313" key="9">
    <source>
        <dbReference type="EMBL" id="KIU22697.1"/>
    </source>
</evidence>
<dbReference type="PATRIC" id="fig|137591.25.peg.202"/>
<feature type="transmembrane region" description="Helical" evidence="7">
    <location>
        <begin position="334"/>
        <end position="354"/>
    </location>
</feature>
<keyword evidence="3" id="KW-1003">Cell membrane</keyword>
<feature type="transmembrane region" description="Helical" evidence="7">
    <location>
        <begin position="135"/>
        <end position="155"/>
    </location>
</feature>
<feature type="transmembrane region" description="Helical" evidence="7">
    <location>
        <begin position="78"/>
        <end position="102"/>
    </location>
</feature>
<dbReference type="InterPro" id="IPR036259">
    <property type="entry name" value="MFS_trans_sf"/>
</dbReference>
<evidence type="ECO:0000256" key="3">
    <source>
        <dbReference type="ARBA" id="ARBA00022475"/>
    </source>
</evidence>
<dbReference type="CDD" id="cd17321">
    <property type="entry name" value="MFS_MMR_MDR_like"/>
    <property type="match status" value="1"/>
</dbReference>
<sequence>MTEEKSYKKWLALAAMSLGVFMALLDVTVVNVALPTMAVDFKTTFNNLQWVLNAYTIVFAVMLLIVSKLGDMFGRKKIFIASMFVFVIASAVNGMATSLTVLDIGRGVQAIGGSGLMSLAMALVASNFEGRERGTALGILGSVIGLSTASGPLVGGYLVEAFGWPSIFYINVPVGIIAVIMTWINVKETPSYGKGQKIDFVGMILSAAALFSAVYGLIQKESHVHWAWTDARIAGWLIAGIVLAVIFVLVELRVKTPMMNLKMFKSVNFVGAVIVAFTLGAGVYAINAYLTGLMQNYMGYTAFQTGLRQLVISIWSLILGPVTGILGNKFSKKWMISGALLLGGIGFLLLANAMTTKLTFIQLVPAMVLMGLTNAIVNPMLNTAGLEGVAPYEMGMAAGLLNVFRQFGVSFGVVMLGLTQTNHYEDYLNAHLGAVKMPEAAATGLHKALVEAGPFSGHAVAFSNRLTKAPFAHDFQQVVLHAYDKGMIAVGVTAAITVFIGALDAALFMRDRKNA</sequence>
<dbReference type="PANTHER" id="PTHR42718:SF46">
    <property type="entry name" value="BLR6921 PROTEIN"/>
    <property type="match status" value="1"/>
</dbReference>
<dbReference type="STRING" id="137591.AO080_02885"/>
<feature type="transmembrane region" description="Helical" evidence="7">
    <location>
        <begin position="360"/>
        <end position="377"/>
    </location>
</feature>
<evidence type="ECO:0000256" key="6">
    <source>
        <dbReference type="ARBA" id="ARBA00023136"/>
    </source>
</evidence>
<dbReference type="PROSITE" id="PS50850">
    <property type="entry name" value="MFS"/>
    <property type="match status" value="1"/>
</dbReference>
<keyword evidence="6 7" id="KW-0472">Membrane</keyword>
<comment type="subcellular location">
    <subcellularLocation>
        <location evidence="1">Cell membrane</location>
        <topology evidence="1">Multi-pass membrane protein</topology>
    </subcellularLocation>
</comment>
<organism evidence="9 10">
    <name type="scientific">Weissella cibaria</name>
    <dbReference type="NCBI Taxonomy" id="137591"/>
    <lineage>
        <taxon>Bacteria</taxon>
        <taxon>Bacillati</taxon>
        <taxon>Bacillota</taxon>
        <taxon>Bacilli</taxon>
        <taxon>Lactobacillales</taxon>
        <taxon>Lactobacillaceae</taxon>
        <taxon>Weissella</taxon>
    </lineage>
</organism>
<dbReference type="AlphaFoldDB" id="A0A0D1LVW8"/>
<evidence type="ECO:0000313" key="10">
    <source>
        <dbReference type="Proteomes" id="UP000032287"/>
    </source>
</evidence>
<feature type="transmembrane region" description="Helical" evidence="7">
    <location>
        <begin position="487"/>
        <end position="509"/>
    </location>
</feature>
<comment type="caution">
    <text evidence="9">The sequence shown here is derived from an EMBL/GenBank/DDBJ whole genome shotgun (WGS) entry which is preliminary data.</text>
</comment>
<dbReference type="EMBL" id="JWHU01000001">
    <property type="protein sequence ID" value="KIU22697.1"/>
    <property type="molecule type" value="Genomic_DNA"/>
</dbReference>
<accession>A0A0D1LVW8</accession>
<feature type="transmembrane region" description="Helical" evidence="7">
    <location>
        <begin position="48"/>
        <end position="66"/>
    </location>
</feature>
<dbReference type="Gene3D" id="1.20.1250.20">
    <property type="entry name" value="MFS general substrate transporter like domains"/>
    <property type="match status" value="1"/>
</dbReference>
<feature type="transmembrane region" description="Helical" evidence="7">
    <location>
        <begin position="198"/>
        <end position="218"/>
    </location>
</feature>
<feature type="transmembrane region" description="Helical" evidence="7">
    <location>
        <begin position="306"/>
        <end position="327"/>
    </location>
</feature>
<name>A0A0D1LVW8_9LACO</name>
<evidence type="ECO:0000256" key="4">
    <source>
        <dbReference type="ARBA" id="ARBA00022692"/>
    </source>
</evidence>
<dbReference type="PRINTS" id="PR01036">
    <property type="entry name" value="TCRTETB"/>
</dbReference>
<dbReference type="Gene3D" id="1.20.1720.10">
    <property type="entry name" value="Multidrug resistance protein D"/>
    <property type="match status" value="1"/>
</dbReference>
<feature type="domain" description="Major facilitator superfamily (MFS) profile" evidence="8">
    <location>
        <begin position="12"/>
        <end position="513"/>
    </location>
</feature>
<feature type="transmembrane region" description="Helical" evidence="7">
    <location>
        <begin position="398"/>
        <end position="418"/>
    </location>
</feature>
<keyword evidence="5 7" id="KW-1133">Transmembrane helix</keyword>
<dbReference type="eggNOG" id="COG2814">
    <property type="taxonomic scope" value="Bacteria"/>
</dbReference>
<evidence type="ECO:0000256" key="1">
    <source>
        <dbReference type="ARBA" id="ARBA00004651"/>
    </source>
</evidence>
<feature type="transmembrane region" description="Helical" evidence="7">
    <location>
        <begin position="167"/>
        <end position="186"/>
    </location>
</feature>
<dbReference type="RefSeq" id="WP_043710536.1">
    <property type="nucleotide sequence ID" value="NZ_JALOCT010000002.1"/>
</dbReference>
<evidence type="ECO:0000259" key="8">
    <source>
        <dbReference type="PROSITE" id="PS50850"/>
    </source>
</evidence>